<dbReference type="AlphaFoldDB" id="A0A0M8MS40"/>
<dbReference type="Proteomes" id="UP000053831">
    <property type="component" value="Unassembled WGS sequence"/>
</dbReference>
<reference evidence="1 2" key="1">
    <citation type="submission" date="2015-07" db="EMBL/GenBank/DDBJ databases">
        <title>The genome of the fungus Escovopsis weberi, a specialized disease agent of ant agriculture.</title>
        <authorList>
            <person name="de Man T.J."/>
            <person name="Stajich J.E."/>
            <person name="Kubicek C.P."/>
            <person name="Chenthamara K."/>
            <person name="Atanasova L."/>
            <person name="Druzhinina I.S."/>
            <person name="Birnbaum S."/>
            <person name="Barribeau S.M."/>
            <person name="Teiling C."/>
            <person name="Suen G."/>
            <person name="Currie C."/>
            <person name="Gerardo N.M."/>
        </authorList>
    </citation>
    <scope>NUCLEOTIDE SEQUENCE [LARGE SCALE GENOMIC DNA]</scope>
</reference>
<organism evidence="1 2">
    <name type="scientific">Escovopsis weberi</name>
    <dbReference type="NCBI Taxonomy" id="150374"/>
    <lineage>
        <taxon>Eukaryota</taxon>
        <taxon>Fungi</taxon>
        <taxon>Dikarya</taxon>
        <taxon>Ascomycota</taxon>
        <taxon>Pezizomycotina</taxon>
        <taxon>Sordariomycetes</taxon>
        <taxon>Hypocreomycetidae</taxon>
        <taxon>Hypocreales</taxon>
        <taxon>Hypocreaceae</taxon>
        <taxon>Escovopsis</taxon>
    </lineage>
</organism>
<dbReference type="EMBL" id="LGSR01000022">
    <property type="protein sequence ID" value="KOS18236.1"/>
    <property type="molecule type" value="Genomic_DNA"/>
</dbReference>
<sequence length="131" mass="14741">MLYKAYLAELSDGIPGSSTAHWCLQITSRDFTPLRGPLAPVRSALLRVEIESHDPEMWAWATPLHADPERDGRFLRKQCVGNVDADFFTQVTDVARRTWCLDVLDALCNVGMFVWCAGERAKAKDRVVYGV</sequence>
<protein>
    <submittedName>
        <fullName evidence="1">Uncharacterized protein</fullName>
    </submittedName>
</protein>
<evidence type="ECO:0000313" key="2">
    <source>
        <dbReference type="Proteomes" id="UP000053831"/>
    </source>
</evidence>
<gene>
    <name evidence="1" type="ORF">ESCO_002765</name>
</gene>
<evidence type="ECO:0000313" key="1">
    <source>
        <dbReference type="EMBL" id="KOS18236.1"/>
    </source>
</evidence>
<keyword evidence="2" id="KW-1185">Reference proteome</keyword>
<accession>A0A0M8MS40</accession>
<name>A0A0M8MS40_ESCWE</name>
<proteinExistence type="predicted"/>
<comment type="caution">
    <text evidence="1">The sequence shown here is derived from an EMBL/GenBank/DDBJ whole genome shotgun (WGS) entry which is preliminary data.</text>
</comment>